<comment type="catalytic activity">
    <reaction evidence="1">
        <text>Thiol-dependent hydrolysis of ester, thioester, amide, peptide and isopeptide bonds formed by the C-terminal Gly of ubiquitin (a 76-residue protein attached to proteins as an intracellular targeting signal).</text>
        <dbReference type="EC" id="3.4.19.12"/>
    </reaction>
</comment>
<dbReference type="SUPFAM" id="SSF54001">
    <property type="entry name" value="Cysteine proteinases"/>
    <property type="match status" value="1"/>
</dbReference>
<evidence type="ECO:0000256" key="5">
    <source>
        <dbReference type="ARBA" id="ARBA00022786"/>
    </source>
</evidence>
<evidence type="ECO:0000313" key="10">
    <source>
        <dbReference type="EMBL" id="KAA3670532.1"/>
    </source>
</evidence>
<feature type="non-terminal residue" evidence="10">
    <location>
        <position position="1"/>
    </location>
</feature>
<dbReference type="AlphaFoldDB" id="A0A5J4N4T3"/>
<sequence length="308" mass="33932">RLDLINQFVPESKLASGDSAESPTANKSDSTATSVLASNRPRGNTSCEQAPGRGLIPFDLGPPITPDERFSRLLELDGGFQEDGAECLTRLLSRLHEELGKTQDSKLGSASTELENGVQDDSCEWIVTDRSGKRRPQARMTELQGGSSRIADLFSGVLITRSTVKHGDCLYTRPPDAISLDKLTRKATCLSTKEPFFILPLDINSQKVTSIESALSRLTESELITDYQDTTTGQSSHVNQRLILHRLPPYLLLQLKRFSYGPQPTQSNSALPLGQWTVEKSLKQLSISPELYIPPSRRRTEGAFCCVL</sequence>
<reference evidence="10 11" key="1">
    <citation type="journal article" date="2019" name="Gigascience">
        <title>Whole-genome sequence of the oriental lung fluke Paragonimus westermani.</title>
        <authorList>
            <person name="Oey H."/>
            <person name="Zakrzewski M."/>
            <person name="Narain K."/>
            <person name="Devi K.R."/>
            <person name="Agatsuma T."/>
            <person name="Nawaratna S."/>
            <person name="Gobert G.N."/>
            <person name="Jones M.K."/>
            <person name="Ragan M.A."/>
            <person name="McManus D.P."/>
            <person name="Krause L."/>
        </authorList>
    </citation>
    <scope>NUCLEOTIDE SEQUENCE [LARGE SCALE GENOMIC DNA]</scope>
    <source>
        <strain evidence="10 11">IND2009</strain>
    </source>
</reference>
<comment type="caution">
    <text evidence="10">The sequence shown here is derived from an EMBL/GenBank/DDBJ whole genome shotgun (WGS) entry which is preliminary data.</text>
</comment>
<evidence type="ECO:0000256" key="8">
    <source>
        <dbReference type="SAM" id="MobiDB-lite"/>
    </source>
</evidence>
<keyword evidence="7" id="KW-0788">Thiol protease</keyword>
<evidence type="ECO:0000256" key="3">
    <source>
        <dbReference type="ARBA" id="ARBA00012759"/>
    </source>
</evidence>
<gene>
    <name evidence="10" type="ORF">DEA37_0001490</name>
</gene>
<organism evidence="10 11">
    <name type="scientific">Paragonimus westermani</name>
    <dbReference type="NCBI Taxonomy" id="34504"/>
    <lineage>
        <taxon>Eukaryota</taxon>
        <taxon>Metazoa</taxon>
        <taxon>Spiralia</taxon>
        <taxon>Lophotrochozoa</taxon>
        <taxon>Platyhelminthes</taxon>
        <taxon>Trematoda</taxon>
        <taxon>Digenea</taxon>
        <taxon>Plagiorchiida</taxon>
        <taxon>Troglotremata</taxon>
        <taxon>Troglotrematidae</taxon>
        <taxon>Paragonimus</taxon>
    </lineage>
</organism>
<comment type="similarity">
    <text evidence="2">Belongs to the peptidase C19 family. USP10 subfamily.</text>
</comment>
<dbReference type="PANTHER" id="PTHR24006:SF687">
    <property type="entry name" value="UBIQUITIN CARBOXYL-TERMINAL HYDROLASE 10"/>
    <property type="match status" value="1"/>
</dbReference>
<name>A0A5J4N4T3_9TREM</name>
<feature type="region of interest" description="Disordered" evidence="8">
    <location>
        <begin position="1"/>
        <end position="61"/>
    </location>
</feature>
<keyword evidence="11" id="KW-1185">Reference proteome</keyword>
<evidence type="ECO:0000256" key="1">
    <source>
        <dbReference type="ARBA" id="ARBA00000707"/>
    </source>
</evidence>
<keyword evidence="4" id="KW-0645">Protease</keyword>
<proteinExistence type="inferred from homology"/>
<dbReference type="Gene3D" id="3.90.70.10">
    <property type="entry name" value="Cysteine proteinases"/>
    <property type="match status" value="1"/>
</dbReference>
<dbReference type="EC" id="3.4.19.12" evidence="3"/>
<feature type="compositionally biased region" description="Polar residues" evidence="8">
    <location>
        <begin position="19"/>
        <end position="48"/>
    </location>
</feature>
<dbReference type="PANTHER" id="PTHR24006">
    <property type="entry name" value="UBIQUITIN CARBOXYL-TERMINAL HYDROLASE"/>
    <property type="match status" value="1"/>
</dbReference>
<keyword evidence="5" id="KW-0833">Ubl conjugation pathway</keyword>
<evidence type="ECO:0000313" key="11">
    <source>
        <dbReference type="Proteomes" id="UP000324629"/>
    </source>
</evidence>
<evidence type="ECO:0000256" key="7">
    <source>
        <dbReference type="ARBA" id="ARBA00022807"/>
    </source>
</evidence>
<accession>A0A5J4N4T3</accession>
<dbReference type="EMBL" id="QNGE01009726">
    <property type="protein sequence ID" value="KAA3670532.1"/>
    <property type="molecule type" value="Genomic_DNA"/>
</dbReference>
<dbReference type="GO" id="GO:0006508">
    <property type="term" value="P:proteolysis"/>
    <property type="evidence" value="ECO:0007669"/>
    <property type="project" value="UniProtKB-KW"/>
</dbReference>
<dbReference type="CDD" id="cd02257">
    <property type="entry name" value="Peptidase_C19"/>
    <property type="match status" value="1"/>
</dbReference>
<dbReference type="Pfam" id="PF00443">
    <property type="entry name" value="UCH"/>
    <property type="match status" value="1"/>
</dbReference>
<dbReference type="GO" id="GO:0016579">
    <property type="term" value="P:protein deubiquitination"/>
    <property type="evidence" value="ECO:0007669"/>
    <property type="project" value="InterPro"/>
</dbReference>
<protein>
    <recommendedName>
        <fullName evidence="3">ubiquitinyl hydrolase 1</fullName>
        <ecNumber evidence="3">3.4.19.12</ecNumber>
    </recommendedName>
</protein>
<dbReference type="Proteomes" id="UP000324629">
    <property type="component" value="Unassembled WGS sequence"/>
</dbReference>
<dbReference type="InterPro" id="IPR001394">
    <property type="entry name" value="Peptidase_C19_UCH"/>
</dbReference>
<dbReference type="GO" id="GO:0005634">
    <property type="term" value="C:nucleus"/>
    <property type="evidence" value="ECO:0007669"/>
    <property type="project" value="TreeGrafter"/>
</dbReference>
<evidence type="ECO:0000256" key="4">
    <source>
        <dbReference type="ARBA" id="ARBA00022670"/>
    </source>
</evidence>
<dbReference type="InterPro" id="IPR050164">
    <property type="entry name" value="Peptidase_C19"/>
</dbReference>
<evidence type="ECO:0000259" key="9">
    <source>
        <dbReference type="Pfam" id="PF00443"/>
    </source>
</evidence>
<evidence type="ECO:0000256" key="2">
    <source>
        <dbReference type="ARBA" id="ARBA00005427"/>
    </source>
</evidence>
<feature type="domain" description="Peptidase C19 ubiquitin carboxyl-terminal hydrolase" evidence="9">
    <location>
        <begin position="76"/>
        <end position="293"/>
    </location>
</feature>
<dbReference type="InterPro" id="IPR038765">
    <property type="entry name" value="Papain-like_cys_pep_sf"/>
</dbReference>
<keyword evidence="6" id="KW-0378">Hydrolase</keyword>
<dbReference type="GO" id="GO:0005829">
    <property type="term" value="C:cytosol"/>
    <property type="evidence" value="ECO:0007669"/>
    <property type="project" value="TreeGrafter"/>
</dbReference>
<evidence type="ECO:0000256" key="6">
    <source>
        <dbReference type="ARBA" id="ARBA00022801"/>
    </source>
</evidence>
<dbReference type="GO" id="GO:0004843">
    <property type="term" value="F:cysteine-type deubiquitinase activity"/>
    <property type="evidence" value="ECO:0007669"/>
    <property type="project" value="UniProtKB-EC"/>
</dbReference>